<dbReference type="Proteomes" id="UP000185285">
    <property type="component" value="Segment"/>
</dbReference>
<sequence>MSKLSVKTIRPKTGSAVQIASNTSIALGDNAFASSKGTPVQFVTARYDGRQSFTASPNNQNSMPNTNISVTPKYTGSLLSVKWMLSGEVHQDVVILIMKNGVEFKSHSTSAGSRWSGYCSGWYDRNQSSTMSNWYINVFDTAVAGQENTYGLAVRSSSNGTYTFYLNRTQGALSQNSYENGCTISSIMEIVQ</sequence>
<evidence type="ECO:0000313" key="2">
    <source>
        <dbReference type="Proteomes" id="UP000185285"/>
    </source>
</evidence>
<reference evidence="1 2" key="1">
    <citation type="submission" date="2013-12" db="EMBL/GenBank/DDBJ databases">
        <title>Ecological redundancy of diverse viral populations within a natural community.</title>
        <authorList>
            <person name="Gregory A.C."/>
            <person name="LaButti K."/>
            <person name="Copeland A."/>
            <person name="Woyke T."/>
            <person name="Sullivan M.B."/>
        </authorList>
    </citation>
    <scope>NUCLEOTIDE SEQUENCE [LARGE SCALE GENOMIC DNA]</scope>
    <source>
        <strain evidence="1">Syn7803US23</strain>
    </source>
</reference>
<keyword evidence="2" id="KW-1185">Reference proteome</keyword>
<gene>
    <name evidence="1" type="ORF">Syn7803US23_91</name>
</gene>
<dbReference type="EMBL" id="KJ019089">
    <property type="protein sequence ID" value="AIX28435.1"/>
    <property type="molecule type" value="Genomic_DNA"/>
</dbReference>
<accession>A0A0E3FJY9</accession>
<evidence type="ECO:0000313" key="1">
    <source>
        <dbReference type="EMBL" id="AIX28435.1"/>
    </source>
</evidence>
<name>A0A0E3FJY9_9CAUD</name>
<organism evidence="1 2">
    <name type="scientific">Synechococcus phage ACG-2014j</name>
    <dbReference type="NCBI Taxonomy" id="1493514"/>
    <lineage>
        <taxon>Viruses</taxon>
        <taxon>Duplodnaviria</taxon>
        <taxon>Heunggongvirae</taxon>
        <taxon>Uroviricota</taxon>
        <taxon>Caudoviricetes</taxon>
        <taxon>Pantevenvirales</taxon>
        <taxon>Kyanoviridae</taxon>
        <taxon>Potamoivirus</taxon>
        <taxon>Potamoivirus tusconj</taxon>
    </lineage>
</organism>
<proteinExistence type="predicted"/>
<protein>
    <submittedName>
        <fullName evidence="1">Uncharacterized protein</fullName>
    </submittedName>
</protein>